<comment type="caution">
    <text evidence="1">The sequence shown here is derived from an EMBL/GenBank/DDBJ whole genome shotgun (WGS) entry which is preliminary data.</text>
</comment>
<dbReference type="Proteomes" id="UP000789920">
    <property type="component" value="Unassembled WGS sequence"/>
</dbReference>
<dbReference type="EMBL" id="CAJVQC010004777">
    <property type="protein sequence ID" value="CAG8545035.1"/>
    <property type="molecule type" value="Genomic_DNA"/>
</dbReference>
<keyword evidence="2" id="KW-1185">Reference proteome</keyword>
<accession>A0ACA9LUH1</accession>
<sequence length="476" mass="55159">MSGQILNYGLLINKRGIQLADLPICKFEIQPKTIEKSRIKLMFSTKHIESFLLNNHIDPSAINFEYDKWIFDTVFDENFLPENLPVYMEILCSRAELIFENKKIKPSNELNNTMERALNHKYPYQEIIKVFKGYGYFLPKKIILGHKLCKMTYLAARAEPRFLKSEVTDFNDFATLERNIVLNQWEDLLKLHNLDTSFLTSINGEDVTIDKLQEWVVSCLKNDLNSLQIISWEKLCPLYEIFDEPLKRKIKFILGSDDMYYTNPTNLQQVKETKELGDTNPVELQQVKEAKELGVKERVLSAGVIPINTFTYQYREKYSDHLNSSNYKIFGKLITQDGKQISATIKFQSMNRFGFTVLIENCDLAEFTNLKIVWMLIGLPSEIGFYSPDTRNIHILALGSCSFAYDKILSLQVPKNLPTSSIICTNLTSLLLDKTNLTINIQDYCDDELNLSMDEDVESEISKGNKETQYKLQWLQ</sequence>
<proteinExistence type="predicted"/>
<protein>
    <submittedName>
        <fullName evidence="1">17310_t:CDS:1</fullName>
    </submittedName>
</protein>
<evidence type="ECO:0000313" key="2">
    <source>
        <dbReference type="Proteomes" id="UP000789920"/>
    </source>
</evidence>
<gene>
    <name evidence="1" type="ORF">RPERSI_LOCUS3714</name>
</gene>
<name>A0ACA9LUH1_9GLOM</name>
<organism evidence="1 2">
    <name type="scientific">Racocetra persica</name>
    <dbReference type="NCBI Taxonomy" id="160502"/>
    <lineage>
        <taxon>Eukaryota</taxon>
        <taxon>Fungi</taxon>
        <taxon>Fungi incertae sedis</taxon>
        <taxon>Mucoromycota</taxon>
        <taxon>Glomeromycotina</taxon>
        <taxon>Glomeromycetes</taxon>
        <taxon>Diversisporales</taxon>
        <taxon>Gigasporaceae</taxon>
        <taxon>Racocetra</taxon>
    </lineage>
</organism>
<evidence type="ECO:0000313" key="1">
    <source>
        <dbReference type="EMBL" id="CAG8545035.1"/>
    </source>
</evidence>
<reference evidence="1" key="1">
    <citation type="submission" date="2021-06" db="EMBL/GenBank/DDBJ databases">
        <authorList>
            <person name="Kallberg Y."/>
            <person name="Tangrot J."/>
            <person name="Rosling A."/>
        </authorList>
    </citation>
    <scope>NUCLEOTIDE SEQUENCE</scope>
    <source>
        <strain evidence="1">MA461A</strain>
    </source>
</reference>